<dbReference type="HOGENOM" id="CLU_1232745_0_0_2"/>
<name>I3R5P0_HALMT</name>
<dbReference type="EMBL" id="CP001868">
    <property type="protein sequence ID" value="AFK19550.1"/>
    <property type="molecule type" value="Genomic_DNA"/>
</dbReference>
<dbReference type="PATRIC" id="fig|523841.21.peg.2236"/>
<reference evidence="2 6" key="2">
    <citation type="journal article" date="2012" name="J. Bacteriol.">
        <title>Complete genome sequence of the metabolically versatile halophilic archaeon Haloferax mediterranei, a poly(3-hydroxybutyrate-co-3-hydroxyvalerate) producer.</title>
        <authorList>
            <person name="Han J."/>
            <person name="Zhang F."/>
            <person name="Hou J."/>
            <person name="Liu X."/>
            <person name="Li M."/>
            <person name="Liu H."/>
            <person name="Cai L."/>
            <person name="Zhang B."/>
            <person name="Chen Y."/>
            <person name="Zhou J."/>
            <person name="Hu S."/>
            <person name="Xiang H."/>
        </authorList>
    </citation>
    <scope>NUCLEOTIDE SEQUENCE [LARGE SCALE GENOMIC DNA]</scope>
    <source>
        <strain evidence="6">ATCC 33500 / DSM 1411 / JCM 8866 / NBRC 14739 / NCIMB 2177 / R-4</strain>
        <strain evidence="2">CGMCC 1.2087</strain>
    </source>
</reference>
<evidence type="ECO:0000256" key="1">
    <source>
        <dbReference type="SAM" id="Phobius"/>
    </source>
</evidence>
<gene>
    <name evidence="2" type="ordered locus">HFX_1852</name>
    <name evidence="3" type="ORF">BM92_09985</name>
    <name evidence="4" type="ORF">C439_11063</name>
    <name evidence="5" type="ORF">E6P09_02430</name>
</gene>
<dbReference type="PaxDb" id="523841-HFX_1852"/>
<accession>I3R5P0</accession>
<reference evidence="3 8" key="4">
    <citation type="submission" date="2014-04" db="EMBL/GenBank/DDBJ databases">
        <title>Transcriptional profiles of Haloferax mediterranei on the basis of nitrogen availability.</title>
        <authorList>
            <person name="Bautista V."/>
        </authorList>
    </citation>
    <scope>NUCLEOTIDE SEQUENCE [LARGE SCALE GENOMIC DNA]</scope>
    <source>
        <strain evidence="3">ATCC 33500</strain>
        <strain evidence="8">ATCC 33500 / DSM 1411 / JCM 8866 / NBRC 14739 / NCIMB 2177 / R-4</strain>
    </source>
</reference>
<reference evidence="2" key="5">
    <citation type="submission" date="2014-05" db="EMBL/GenBank/DDBJ databases">
        <authorList>
            <person name="Wang L."/>
            <person name="Yang H."/>
            <person name="Xiang H."/>
        </authorList>
    </citation>
    <scope>NUCLEOTIDE SEQUENCE</scope>
    <source>
        <strain evidence="2">CGMCC 1.2087</strain>
    </source>
</reference>
<dbReference type="RefSeq" id="WP_004059169.1">
    <property type="nucleotide sequence ID" value="NC_017941.2"/>
</dbReference>
<reference evidence="2" key="1">
    <citation type="journal article" date="2012" name="Appl. Environ. Microbiol.">
        <title>Identification of the haloarchaeal phasin (PhaP) that functions in polyhydroxyalkanoate accumulation and granule formation in Haloferax mediterranei.</title>
        <authorList>
            <person name="Cai S."/>
            <person name="Cai L."/>
            <person name="Liu H."/>
            <person name="Liu X."/>
            <person name="Han J."/>
            <person name="Zhou J."/>
            <person name="Xiang H."/>
        </authorList>
    </citation>
    <scope>NUCLEOTIDE SEQUENCE</scope>
    <source>
        <strain evidence="2">CGMCC 1.2087</strain>
    </source>
</reference>
<keyword evidence="1" id="KW-0472">Membrane</keyword>
<evidence type="ECO:0000313" key="4">
    <source>
        <dbReference type="EMBL" id="ELZ99870.1"/>
    </source>
</evidence>
<evidence type="ECO:0000313" key="8">
    <source>
        <dbReference type="Proteomes" id="UP000027075"/>
    </source>
</evidence>
<organism evidence="2 6">
    <name type="scientific">Haloferax mediterranei (strain ATCC 33500 / DSM 1411 / JCM 8866 / NBRC 14739 / NCIMB 2177 / R-4)</name>
    <name type="common">Halobacterium mediterranei</name>
    <dbReference type="NCBI Taxonomy" id="523841"/>
    <lineage>
        <taxon>Archaea</taxon>
        <taxon>Methanobacteriati</taxon>
        <taxon>Methanobacteriota</taxon>
        <taxon>Stenosarchaea group</taxon>
        <taxon>Halobacteria</taxon>
        <taxon>Halobacteriales</taxon>
        <taxon>Haloferacaceae</taxon>
        <taxon>Haloferax</taxon>
    </lineage>
</organism>
<keyword evidence="1" id="KW-1133">Transmembrane helix</keyword>
<evidence type="ECO:0000313" key="5">
    <source>
        <dbReference type="EMBL" id="QCQ74192.1"/>
    </source>
</evidence>
<evidence type="ECO:0000313" key="7">
    <source>
        <dbReference type="Proteomes" id="UP000011603"/>
    </source>
</evidence>
<evidence type="ECO:0000313" key="6">
    <source>
        <dbReference type="Proteomes" id="UP000006469"/>
    </source>
</evidence>
<sequence length="224" mass="25492">MSDSVSSLLTRTQRERVQSAFEDVEPAKRRRDERKIRTRIAAGVSDFDLLVTYPDRQFELAFEDRANQELRSDLADAYLTIERIRVLTDIDRDAMIETAQERQRSATDEKTESLENVQLRTCDDWRRTIETELADEYRPSRWKRLSDTLLKIGVALLVFVSLLAVVAPDFTNGYGSIPGIVGAGILFSGLAIVGVRAVKYDVLPALRWVATDPSAAFRAFWDQF</sequence>
<dbReference type="Proteomes" id="UP000011603">
    <property type="component" value="Unassembled WGS sequence"/>
</dbReference>
<reference evidence="4 7" key="3">
    <citation type="journal article" date="2014" name="PLoS Genet.">
        <title>Phylogenetically driven sequencing of extremely halophilic archaea reveals strategies for static and dynamic osmo-response.</title>
        <authorList>
            <person name="Becker E.A."/>
            <person name="Seitzer P.M."/>
            <person name="Tritt A."/>
            <person name="Larsen D."/>
            <person name="Krusor M."/>
            <person name="Yao A.I."/>
            <person name="Wu D."/>
            <person name="Madern D."/>
            <person name="Eisen J.A."/>
            <person name="Darling A.E."/>
            <person name="Facciotti M.T."/>
        </authorList>
    </citation>
    <scope>NUCLEOTIDE SEQUENCE [LARGE SCALE GENOMIC DNA]</scope>
    <source>
        <strain evidence="4">ATCC 33500</strain>
        <strain evidence="7">ATCC 33500 / DSM 1411 / JCM 8866 / NBRC 14739 / NCIMB 2177 / R-4</strain>
    </source>
</reference>
<keyword evidence="7" id="KW-1185">Reference proteome</keyword>
<dbReference type="eggNOG" id="arCOG13174">
    <property type="taxonomic scope" value="Archaea"/>
</dbReference>
<dbReference type="Proteomes" id="UP000027075">
    <property type="component" value="Chromosome"/>
</dbReference>
<dbReference type="Proteomes" id="UP000006469">
    <property type="component" value="Chromosome"/>
</dbReference>
<keyword evidence="1" id="KW-0812">Transmembrane</keyword>
<reference evidence="5 9" key="6">
    <citation type="submission" date="2019-04" db="EMBL/GenBank/DDBJ databases">
        <title>Methylomes of two halophilic Archaea, Haloarcula marismortui and Haloferax mediterranei.</title>
        <authorList>
            <person name="DasSarma S."/>
            <person name="DasSarma P."/>
            <person name="DasSarma S."/>
            <person name="Fomenkov A."/>
            <person name="Vincze T."/>
            <person name="Anton B.P."/>
            <person name="Roberts R.J."/>
        </authorList>
    </citation>
    <scope>NUCLEOTIDE SEQUENCE [LARGE SCALE GENOMIC DNA]</scope>
    <source>
        <strain evidence="5">ATCC 33500</strain>
        <strain evidence="9">ATCC 33500 / DSM 1411 / JCM 8866 / NBRC 14739 / NCIMB 2177 / R-4</strain>
    </source>
</reference>
<dbReference type="AlphaFoldDB" id="I3R5P0"/>
<dbReference type="EMBL" id="CP039139">
    <property type="protein sequence ID" value="QCQ74192.1"/>
    <property type="molecule type" value="Genomic_DNA"/>
</dbReference>
<dbReference type="OrthoDB" id="307947at2157"/>
<dbReference type="Proteomes" id="UP000299011">
    <property type="component" value="Chromosome"/>
</dbReference>
<protein>
    <submittedName>
        <fullName evidence="3">ABC transporter permease</fullName>
    </submittedName>
</protein>
<evidence type="ECO:0000313" key="9">
    <source>
        <dbReference type="Proteomes" id="UP000299011"/>
    </source>
</evidence>
<dbReference type="EMBL" id="AOLO01000009">
    <property type="protein sequence ID" value="ELZ99870.1"/>
    <property type="molecule type" value="Genomic_DNA"/>
</dbReference>
<evidence type="ECO:0000313" key="2">
    <source>
        <dbReference type="EMBL" id="AFK19550.1"/>
    </source>
</evidence>
<evidence type="ECO:0000313" key="3">
    <source>
        <dbReference type="EMBL" id="AHZ22943.1"/>
    </source>
</evidence>
<dbReference type="EMBL" id="CP007551">
    <property type="protein sequence ID" value="AHZ22943.1"/>
    <property type="molecule type" value="Genomic_DNA"/>
</dbReference>
<proteinExistence type="predicted"/>
<dbReference type="KEGG" id="hme:HFX_1852"/>
<feature type="transmembrane region" description="Helical" evidence="1">
    <location>
        <begin position="148"/>
        <end position="167"/>
    </location>
</feature>
<feature type="transmembrane region" description="Helical" evidence="1">
    <location>
        <begin position="179"/>
        <end position="198"/>
    </location>
</feature>
<dbReference type="GeneID" id="40155237"/>